<reference evidence="1 2" key="1">
    <citation type="submission" date="2023-02" db="EMBL/GenBank/DDBJ databases">
        <title>Oceanobacillus kimchii IFOP_LL358 isolated form Alexandrium catenella lab strain.</title>
        <authorList>
            <person name="Gajardo G."/>
            <person name="Ueki S."/>
            <person name="Maruyama F."/>
        </authorList>
    </citation>
    <scope>NUCLEOTIDE SEQUENCE [LARGE SCALE GENOMIC DNA]</scope>
    <source>
        <strain evidence="1 2">IFOP_LL358</strain>
    </source>
</reference>
<keyword evidence="2" id="KW-1185">Reference proteome</keyword>
<evidence type="ECO:0000313" key="2">
    <source>
        <dbReference type="Proteomes" id="UP001275436"/>
    </source>
</evidence>
<accession>A0ABQ5TEU9</accession>
<gene>
    <name evidence="1" type="ORF">MACH08_02390</name>
</gene>
<evidence type="ECO:0000313" key="1">
    <source>
        <dbReference type="EMBL" id="GLO64455.1"/>
    </source>
</evidence>
<proteinExistence type="predicted"/>
<name>A0ABQ5TEU9_9BACI</name>
<organism evidence="1 2">
    <name type="scientific">Oceanobacillus kimchii</name>
    <dbReference type="NCBI Taxonomy" id="746691"/>
    <lineage>
        <taxon>Bacteria</taxon>
        <taxon>Bacillati</taxon>
        <taxon>Bacillota</taxon>
        <taxon>Bacilli</taxon>
        <taxon>Bacillales</taxon>
        <taxon>Bacillaceae</taxon>
        <taxon>Oceanobacillus</taxon>
    </lineage>
</organism>
<comment type="caution">
    <text evidence="1">The sequence shown here is derived from an EMBL/GenBank/DDBJ whole genome shotgun (WGS) entry which is preliminary data.</text>
</comment>
<sequence length="59" mass="6632">MTERYDLGLPLVLNLLGSSSDAPSVPNNTKDKILLYLIENDFEVDNPLLLINDRETSKN</sequence>
<dbReference type="EMBL" id="BSKO01000001">
    <property type="protein sequence ID" value="GLO64455.1"/>
    <property type="molecule type" value="Genomic_DNA"/>
</dbReference>
<protein>
    <submittedName>
        <fullName evidence="1">Uncharacterized protein</fullName>
    </submittedName>
</protein>
<dbReference type="Proteomes" id="UP001275436">
    <property type="component" value="Unassembled WGS sequence"/>
</dbReference>